<keyword evidence="2" id="KW-1185">Reference proteome</keyword>
<reference evidence="2" key="1">
    <citation type="journal article" date="2019" name="Int. J. Syst. Evol. Microbiol.">
        <title>The Global Catalogue of Microorganisms (GCM) 10K type strain sequencing project: providing services to taxonomists for standard genome sequencing and annotation.</title>
        <authorList>
            <consortium name="The Broad Institute Genomics Platform"/>
            <consortium name="The Broad Institute Genome Sequencing Center for Infectious Disease"/>
            <person name="Wu L."/>
            <person name="Ma J."/>
        </authorList>
    </citation>
    <scope>NUCLEOTIDE SEQUENCE [LARGE SCALE GENOMIC DNA]</scope>
    <source>
        <strain evidence="2">CCUG 57401</strain>
    </source>
</reference>
<evidence type="ECO:0000313" key="1">
    <source>
        <dbReference type="EMBL" id="MFC5496300.1"/>
    </source>
</evidence>
<accession>A0ABW0N8M2</accession>
<dbReference type="EMBL" id="JBHSMF010000002">
    <property type="protein sequence ID" value="MFC5496300.1"/>
    <property type="molecule type" value="Genomic_DNA"/>
</dbReference>
<proteinExistence type="predicted"/>
<comment type="caution">
    <text evidence="1">The sequence shown here is derived from an EMBL/GenBank/DDBJ whole genome shotgun (WGS) entry which is preliminary data.</text>
</comment>
<sequence length="179" mass="20010">MKLLYLDVSHVLHPSVSTYQLVHGRSPWADGHSEYENLPVLEMLLDPYSDVRIILSDWTPVVHGIDSVKEHLGRLAARVVGTLFDDVITEVRRTIPLRSGDEREVGYSVEDFRRMSKAQAVSAHVAWSKPHAWVAITSEDCDWAPEVREGHVVITDMLDALGTVAAQLALATRLEVNYG</sequence>
<organism evidence="1 2">
    <name type="scientific">Caenimonas terrae</name>
    <dbReference type="NCBI Taxonomy" id="696074"/>
    <lineage>
        <taxon>Bacteria</taxon>
        <taxon>Pseudomonadati</taxon>
        <taxon>Pseudomonadota</taxon>
        <taxon>Betaproteobacteria</taxon>
        <taxon>Burkholderiales</taxon>
        <taxon>Comamonadaceae</taxon>
        <taxon>Caenimonas</taxon>
    </lineage>
</organism>
<protein>
    <submittedName>
        <fullName evidence="1">HAD domain-containing protein</fullName>
    </submittedName>
</protein>
<dbReference type="Proteomes" id="UP001596037">
    <property type="component" value="Unassembled WGS sequence"/>
</dbReference>
<evidence type="ECO:0000313" key="2">
    <source>
        <dbReference type="Proteomes" id="UP001596037"/>
    </source>
</evidence>
<dbReference type="RefSeq" id="WP_376848326.1">
    <property type="nucleotide sequence ID" value="NZ_JBHSMF010000002.1"/>
</dbReference>
<dbReference type="Pfam" id="PF18143">
    <property type="entry name" value="HAD_SAK_2"/>
    <property type="match status" value="1"/>
</dbReference>
<gene>
    <name evidence="1" type="ORF">ACFPOE_02020</name>
</gene>
<name>A0ABW0N8M2_9BURK</name>